<proteinExistence type="predicted"/>
<reference evidence="3 4" key="1">
    <citation type="submission" date="2018-05" db="EMBL/GenBank/DDBJ databases">
        <title>Complete Genome Sequences of Extremely Thermoacidophilic, Metal-Mobilizing Type-Strain Members of the Archaeal Family Sulfolobaceae: Acidianus brierleyi DSM-1651T, Acidianus sulfidivorans DSM-18786T, Metallosphaera hakonensis DSM-7519T, and Metallosphaera prunae DSM-10039T.</title>
        <authorList>
            <person name="Counts J.A."/>
            <person name="Kelly R.M."/>
        </authorList>
    </citation>
    <scope>NUCLEOTIDE SEQUENCE [LARGE SCALE GENOMIC DNA]</scope>
    <source>
        <strain evidence="3 4">DSM 1651</strain>
    </source>
</reference>
<dbReference type="NCBIfam" id="TIGR02583">
    <property type="entry name" value="DevR_archaea"/>
    <property type="match status" value="1"/>
</dbReference>
<keyword evidence="4" id="KW-1185">Reference proteome</keyword>
<dbReference type="KEGG" id="abri:DFR85_12110"/>
<keyword evidence="1" id="KW-0051">Antiviral defense</keyword>
<dbReference type="InterPro" id="IPR010154">
    <property type="entry name" value="CRISPR-assoc_Cas7/Cst2/DevR"/>
</dbReference>
<dbReference type="InterPro" id="IPR002764">
    <property type="entry name" value="Cas7/Cst2/DevR_sub_I-a/Apern"/>
</dbReference>
<dbReference type="EMBL" id="CP029289">
    <property type="protein sequence ID" value="AWR95231.1"/>
    <property type="molecule type" value="Genomic_DNA"/>
</dbReference>
<dbReference type="PANTHER" id="PTHR37459:SF1">
    <property type="entry name" value="CRISPR-ASSOCIATED PROTEIN CAS7_CST2_DEVR"/>
    <property type="match status" value="1"/>
</dbReference>
<evidence type="ECO:0000256" key="1">
    <source>
        <dbReference type="ARBA" id="ARBA00023118"/>
    </source>
</evidence>
<protein>
    <submittedName>
        <fullName evidence="3">Type I-A CRISPR-associated protein Cas7/Csa2</fullName>
    </submittedName>
</protein>
<evidence type="ECO:0000313" key="3">
    <source>
        <dbReference type="EMBL" id="AWR95231.1"/>
    </source>
</evidence>
<gene>
    <name evidence="3" type="primary">cas7a</name>
    <name evidence="3" type="ORF">DFR85_12110</name>
</gene>
<accession>A0A2U9IGR3</accession>
<dbReference type="GeneID" id="36832912"/>
<name>A0A2U9IGR3_9CREN</name>
<evidence type="ECO:0000256" key="2">
    <source>
        <dbReference type="ARBA" id="ARBA00025626"/>
    </source>
</evidence>
<dbReference type="AlphaFoldDB" id="A0A2U9IGR3"/>
<dbReference type="PANTHER" id="PTHR37459">
    <property type="match status" value="1"/>
</dbReference>
<dbReference type="InterPro" id="IPR052681">
    <property type="entry name" value="CRISPR-Cas7/Cst2/DevR"/>
</dbReference>
<sequence length="323" mass="35642">MISGSLRFLINVESLNGVESVGNLTRHRTAPVVVRTSDGGYVVRYVPAISGESIAHAYQMAVADLAKKNGLPVSLKTYQGELIKFSDDDTLKEEGINPPKSDNDARRFEVDVMLKDVVADIGGFMYAGKYPVRRSSKFMVGYMIPVLSKDEIPAQLEAQFHVRYSVVSSKEKQAIFNVEVGSALYTLSFSLDDEFIGIPSNYGEKVDKEDELVKTKDQRRKVAINALYSIMTGYFGGKRSRFLPSIELKSAVVTVSDFPFIPEPGHSEDYIKLTSERIERAKTILNGSSTSIYAINKEGIDVGKATVVNSPEDLISSLSENNE</sequence>
<dbReference type="Pfam" id="PF01905">
    <property type="entry name" value="DevR"/>
    <property type="match status" value="1"/>
</dbReference>
<organism evidence="3 4">
    <name type="scientific">Acidianus brierleyi</name>
    <dbReference type="NCBI Taxonomy" id="41673"/>
    <lineage>
        <taxon>Archaea</taxon>
        <taxon>Thermoproteota</taxon>
        <taxon>Thermoprotei</taxon>
        <taxon>Sulfolobales</taxon>
        <taxon>Sulfolobaceae</taxon>
        <taxon>Acidianus</taxon>
    </lineage>
</organism>
<dbReference type="RefSeq" id="WP_110271112.1">
    <property type="nucleotide sequence ID" value="NZ_CP029289.2"/>
</dbReference>
<dbReference type="Proteomes" id="UP000248044">
    <property type="component" value="Chromosome"/>
</dbReference>
<dbReference type="NCBIfam" id="TIGR01875">
    <property type="entry name" value="cas_MJ0381"/>
    <property type="match status" value="1"/>
</dbReference>
<dbReference type="GO" id="GO:0051607">
    <property type="term" value="P:defense response to virus"/>
    <property type="evidence" value="ECO:0007669"/>
    <property type="project" value="UniProtKB-KW"/>
</dbReference>
<evidence type="ECO:0000313" key="4">
    <source>
        <dbReference type="Proteomes" id="UP000248044"/>
    </source>
</evidence>
<dbReference type="OrthoDB" id="97643at2157"/>
<comment type="function">
    <text evidence="2">CRISPR (clustered regularly interspaced short palindromic repeat) is an adaptive immune system that provides protection against mobile genetic elements (viruses, transposable elements and conjugative plasmids). CRISPR clusters contain spacers, sequences complementary to antecedent mobile elements, and target invading nucleic acids. CRISPR clusters are transcribed and processed into CRISPR RNA (crRNA).</text>
</comment>